<dbReference type="InterPro" id="IPR002725">
    <property type="entry name" value="YgjP-like_metallopeptidase"/>
</dbReference>
<dbReference type="PANTHER" id="PTHR30399:SF1">
    <property type="entry name" value="UTP PYROPHOSPHATASE"/>
    <property type="match status" value="1"/>
</dbReference>
<dbReference type="PANTHER" id="PTHR30399">
    <property type="entry name" value="UNCHARACTERIZED PROTEIN YGJP"/>
    <property type="match status" value="1"/>
</dbReference>
<organism evidence="2 3">
    <name type="scientific">Candidatus Stercoripulliclostridium merdigallinarum</name>
    <dbReference type="NCBI Taxonomy" id="2840951"/>
    <lineage>
        <taxon>Bacteria</taxon>
        <taxon>Bacillati</taxon>
        <taxon>Bacillota</taxon>
        <taxon>Clostridia</taxon>
        <taxon>Eubacteriales</taxon>
        <taxon>Candidatus Stercoripulliclostridium</taxon>
    </lineage>
</organism>
<dbReference type="InterPro" id="IPR053136">
    <property type="entry name" value="UTP_pyrophosphatase-like"/>
</dbReference>
<evidence type="ECO:0000259" key="1">
    <source>
        <dbReference type="Pfam" id="PF01863"/>
    </source>
</evidence>
<protein>
    <submittedName>
        <fullName evidence="2">DUF45 domain-containing protein</fullName>
    </submittedName>
</protein>
<evidence type="ECO:0000313" key="3">
    <source>
        <dbReference type="Proteomes" id="UP000824094"/>
    </source>
</evidence>
<accession>A0A9D1MH86</accession>
<dbReference type="AlphaFoldDB" id="A0A9D1MH86"/>
<dbReference type="Gene3D" id="3.30.2010.10">
    <property type="entry name" value="Metalloproteases ('zincins'), catalytic domain"/>
    <property type="match status" value="1"/>
</dbReference>
<reference evidence="2" key="2">
    <citation type="journal article" date="2021" name="PeerJ">
        <title>Extensive microbial diversity within the chicken gut microbiome revealed by metagenomics and culture.</title>
        <authorList>
            <person name="Gilroy R."/>
            <person name="Ravi A."/>
            <person name="Getino M."/>
            <person name="Pursley I."/>
            <person name="Horton D.L."/>
            <person name="Alikhan N.F."/>
            <person name="Baker D."/>
            <person name="Gharbi K."/>
            <person name="Hall N."/>
            <person name="Watson M."/>
            <person name="Adriaenssens E.M."/>
            <person name="Foster-Nyarko E."/>
            <person name="Jarju S."/>
            <person name="Secka A."/>
            <person name="Antonio M."/>
            <person name="Oren A."/>
            <person name="Chaudhuri R.R."/>
            <person name="La Ragione R."/>
            <person name="Hildebrand F."/>
            <person name="Pallen M.J."/>
        </authorList>
    </citation>
    <scope>NUCLEOTIDE SEQUENCE</scope>
    <source>
        <strain evidence="2">18911</strain>
    </source>
</reference>
<feature type="domain" description="YgjP-like metallopeptidase" evidence="1">
    <location>
        <begin position="5"/>
        <end position="211"/>
    </location>
</feature>
<dbReference type="EMBL" id="DVNF01000098">
    <property type="protein sequence ID" value="HIU60415.1"/>
    <property type="molecule type" value="Genomic_DNA"/>
</dbReference>
<proteinExistence type="predicted"/>
<dbReference type="Proteomes" id="UP000824094">
    <property type="component" value="Unassembled WGS sequence"/>
</dbReference>
<sequence>MRRGKISVRLSNDKVVLSYGRGVTLADIERFLRSEKVLKWISKTTDRSNGVMRGGNAVYLLGKRYQYLVSAGVSECRFADGNLLLPPKGGHTDGESGAELPAEYAADVRRLSVKTLKRIVAERLPALIELTGLKPSKIKITSANSYWGNMNVNTHLMRISDKVIEKPPECIDYLLLHELIHIRIPNHGAAFHREMARYMPDYRDRSRLLKK</sequence>
<dbReference type="CDD" id="cd07344">
    <property type="entry name" value="M48_yhfN_like"/>
    <property type="match status" value="1"/>
</dbReference>
<dbReference type="Pfam" id="PF01863">
    <property type="entry name" value="YgjP-like"/>
    <property type="match status" value="1"/>
</dbReference>
<evidence type="ECO:0000313" key="2">
    <source>
        <dbReference type="EMBL" id="HIU60415.1"/>
    </source>
</evidence>
<gene>
    <name evidence="2" type="ORF">IAB05_03365</name>
</gene>
<name>A0A9D1MH86_9FIRM</name>
<reference evidence="2" key="1">
    <citation type="submission" date="2020-10" db="EMBL/GenBank/DDBJ databases">
        <authorList>
            <person name="Gilroy R."/>
        </authorList>
    </citation>
    <scope>NUCLEOTIDE SEQUENCE</scope>
    <source>
        <strain evidence="2">18911</strain>
    </source>
</reference>
<comment type="caution">
    <text evidence="2">The sequence shown here is derived from an EMBL/GenBank/DDBJ whole genome shotgun (WGS) entry which is preliminary data.</text>
</comment>